<dbReference type="Proteomes" id="UP000789342">
    <property type="component" value="Unassembled WGS sequence"/>
</dbReference>
<organism evidence="1 2">
    <name type="scientific">Acaulospora morrowiae</name>
    <dbReference type="NCBI Taxonomy" id="94023"/>
    <lineage>
        <taxon>Eukaryota</taxon>
        <taxon>Fungi</taxon>
        <taxon>Fungi incertae sedis</taxon>
        <taxon>Mucoromycota</taxon>
        <taxon>Glomeromycotina</taxon>
        <taxon>Glomeromycetes</taxon>
        <taxon>Diversisporales</taxon>
        <taxon>Acaulosporaceae</taxon>
        <taxon>Acaulospora</taxon>
    </lineage>
</organism>
<comment type="caution">
    <text evidence="1">The sequence shown here is derived from an EMBL/GenBank/DDBJ whole genome shotgun (WGS) entry which is preliminary data.</text>
</comment>
<dbReference type="EMBL" id="CAJVPV010018181">
    <property type="protein sequence ID" value="CAG8705871.1"/>
    <property type="molecule type" value="Genomic_DNA"/>
</dbReference>
<keyword evidence="2" id="KW-1185">Reference proteome</keyword>
<dbReference type="AlphaFoldDB" id="A0A9N9HUE8"/>
<feature type="non-terminal residue" evidence="1">
    <location>
        <position position="1"/>
    </location>
</feature>
<dbReference type="Gene3D" id="3.90.1410.10">
    <property type="entry name" value="set domain protein methyltransferase, domain 1"/>
    <property type="match status" value="1"/>
</dbReference>
<sequence length="91" mass="10270">MSTTSSLQAFLSWAQEHGVESELSVQEIPDKGLGFVTKRTVVRDNQTKVVIPKLLLLNATKVGKYAKEKAPKLEETFQSLIRNRQTINDRL</sequence>
<reference evidence="1" key="1">
    <citation type="submission" date="2021-06" db="EMBL/GenBank/DDBJ databases">
        <authorList>
            <person name="Kallberg Y."/>
            <person name="Tangrot J."/>
            <person name="Rosling A."/>
        </authorList>
    </citation>
    <scope>NUCLEOTIDE SEQUENCE</scope>
    <source>
        <strain evidence="1">CL551</strain>
    </source>
</reference>
<accession>A0A9N9HUE8</accession>
<protein>
    <submittedName>
        <fullName evidence="1">15811_t:CDS:1</fullName>
    </submittedName>
</protein>
<name>A0A9N9HUE8_9GLOM</name>
<dbReference type="OrthoDB" id="2346160at2759"/>
<evidence type="ECO:0000313" key="2">
    <source>
        <dbReference type="Proteomes" id="UP000789342"/>
    </source>
</evidence>
<gene>
    <name evidence="1" type="ORF">AMORRO_LOCUS12403</name>
</gene>
<proteinExistence type="predicted"/>
<evidence type="ECO:0000313" key="1">
    <source>
        <dbReference type="EMBL" id="CAG8705871.1"/>
    </source>
</evidence>